<sequence length="52" mass="6049">MHGLSGFDIVIMYYISAEIRSFFKEIEYKFEVDQGIRDIEGNAMEGRITVQT</sequence>
<proteinExistence type="predicted"/>
<dbReference type="EMBL" id="BCNV01000013">
    <property type="protein sequence ID" value="GAS85821.1"/>
    <property type="molecule type" value="Genomic_DNA"/>
</dbReference>
<gene>
    <name evidence="1" type="ORF">PAHA3_5972</name>
</gene>
<reference evidence="2" key="2">
    <citation type="submission" date="2016-01" db="EMBL/GenBank/DDBJ databases">
        <title>Draft Genome Sequence of Paenibacillus amylolyticus Heshi-A3 that Was Isolated from Fermented Rice Bran with Aging Salted Mackerel, Which Was Named Heshiko as Traditional Fermented Seafood in Japan.</title>
        <authorList>
            <person name="Akuzawa S."/>
            <person name="Nakagawa J."/>
            <person name="Kanekatsu T."/>
            <person name="Kubota E."/>
            <person name="Ohtake R."/>
            <person name="Suzuki T."/>
            <person name="Kanesaki Y."/>
        </authorList>
    </citation>
    <scope>NUCLEOTIDE SEQUENCE [LARGE SCALE GENOMIC DNA]</scope>
    <source>
        <strain evidence="2">Heshi-A3</strain>
    </source>
</reference>
<reference evidence="1 2" key="1">
    <citation type="journal article" date="2016" name="Genome Announc.">
        <title>Draft Genome Sequence of Paenibacillus amylolyticus Heshi-A3, Isolated from Fermented Rice Bran in a Japanese Fermented Seafood Dish.</title>
        <authorList>
            <person name="Akuzawa S."/>
            <person name="Nagaoka J."/>
            <person name="Kanekatsu M."/>
            <person name="Kubota E."/>
            <person name="Ohtake R."/>
            <person name="Suzuki T."/>
            <person name="Kanesaki Y."/>
        </authorList>
    </citation>
    <scope>NUCLEOTIDE SEQUENCE [LARGE SCALE GENOMIC DNA]</scope>
    <source>
        <strain evidence="1 2">Heshi-A3</strain>
    </source>
</reference>
<protein>
    <submittedName>
        <fullName evidence="1">Uncharacterized protein</fullName>
    </submittedName>
</protein>
<dbReference type="AlphaFoldDB" id="A0A100VU33"/>
<evidence type="ECO:0000313" key="1">
    <source>
        <dbReference type="EMBL" id="GAS85821.1"/>
    </source>
</evidence>
<evidence type="ECO:0000313" key="2">
    <source>
        <dbReference type="Proteomes" id="UP000069697"/>
    </source>
</evidence>
<name>A0A100VU33_PAEAM</name>
<comment type="caution">
    <text evidence="1">The sequence shown here is derived from an EMBL/GenBank/DDBJ whole genome shotgun (WGS) entry which is preliminary data.</text>
</comment>
<dbReference type="Proteomes" id="UP000069697">
    <property type="component" value="Unassembled WGS sequence"/>
</dbReference>
<organism evidence="1 2">
    <name type="scientific">Paenibacillus amylolyticus</name>
    <dbReference type="NCBI Taxonomy" id="1451"/>
    <lineage>
        <taxon>Bacteria</taxon>
        <taxon>Bacillati</taxon>
        <taxon>Bacillota</taxon>
        <taxon>Bacilli</taxon>
        <taxon>Bacillales</taxon>
        <taxon>Paenibacillaceae</taxon>
        <taxon>Paenibacillus</taxon>
    </lineage>
</organism>
<accession>A0A100VU33</accession>